<dbReference type="SUPFAM" id="SSF103190">
    <property type="entry name" value="Sensory domain-like"/>
    <property type="match status" value="1"/>
</dbReference>
<dbReference type="CDD" id="cd06225">
    <property type="entry name" value="HAMP"/>
    <property type="match status" value="1"/>
</dbReference>
<dbReference type="SMART" id="SM00065">
    <property type="entry name" value="GAF"/>
    <property type="match status" value="1"/>
</dbReference>
<sequence>MTQISPKLTTHDQAQNAIHLPPAHNSNKSTPPPPKPHSRRVSLRAKATALAIALSTLPVIAVGATAYYFANRSITQQIIRQQQSTAIDLEDRLELFVQSRFLDVQAMANLDVFANPQTRSITTRQAKDTTLNNLVTAYNGIYDSIAVFDLNGDVIAQSKGKPINNHRNSVYFQEALKTGRAYLSEPKIADNSSSVVRTFTIAAPIKDTATGENIGVIRARMPLAANKLLDVDNRRQEQFYVVNSAGQIFLTSNEEATGKSFEQQFPKLFNLVQAGNSLDIASTIENQSTANKLVSYAAAEELQELHNLNWGVIVSTPSKIVFLPQRQLLLTFLLGTGLTTLLVGVLAAYLTNRAVKPILKASDAVTQIKEGKLDTRVVVSGEDELAMLGNNINSMAARLQQLLDNQAAEAERTRIVKDITLRLGQFPQIQDILNTAVQEIRAELQADRVVVYAFNDKWQGTVIAESVAEGFPQALNADIDDPCFAEKYVERYRQGRVQATANIYTAGLGECYLKQLEQFAVKANLVAPIIQDGQLLALLIAHQCSAPRNWQQGEIDLFSQLAAQVGFALDRAKLLEQQIKEKEKLQKRALELLMEVDPLNKGDLTIRANVTEDEIGTIADSYNATISSLRQIVNKVKVAAEQVTATTNYSESSVQVLSQEAVRQAEEISAALNQLQAMDDSIRAVAQSAKQAEVAVHKATETVAAGDAAMNRTVDGIEAIRATVTATAEKVRQLGESSQKISKVVNLIGRFAAQTNLLALKASIEAARAGEEGRGFAVLADEVRILASQSAQATGEIEKLVLDIQAETNAVVAAMEAGTEQVSKGTMLVDETRQHLTQITAISEEIGNLVQAISEASLVQSHAAHAVTQTMNDVAAIANHTSGEATQVSTAFQQLLTVADQLQTSVGQFKVN</sequence>
<dbReference type="PROSITE" id="PS50885">
    <property type="entry name" value="HAMP"/>
    <property type="match status" value="2"/>
</dbReference>
<evidence type="ECO:0000256" key="8">
    <source>
        <dbReference type="ARBA" id="ARBA00029447"/>
    </source>
</evidence>
<feature type="domain" description="Methyl-accepting transducer" evidence="13">
    <location>
        <begin position="639"/>
        <end position="875"/>
    </location>
</feature>
<evidence type="ECO:0000259" key="13">
    <source>
        <dbReference type="PROSITE" id="PS50111"/>
    </source>
</evidence>
<name>A0A1U7HYX8_9CHRO</name>
<keyword evidence="6 11" id="KW-0472">Membrane</keyword>
<keyword evidence="7 9" id="KW-0807">Transducer</keyword>
<dbReference type="Gene3D" id="1.10.287.950">
    <property type="entry name" value="Methyl-accepting chemotaxis protein"/>
    <property type="match status" value="1"/>
</dbReference>
<dbReference type="InterPro" id="IPR029016">
    <property type="entry name" value="GAF-like_dom_sf"/>
</dbReference>
<organism evidence="15 16">
    <name type="scientific">Chroogloeocystis siderophila 5.2 s.c.1</name>
    <dbReference type="NCBI Taxonomy" id="247279"/>
    <lineage>
        <taxon>Bacteria</taxon>
        <taxon>Bacillati</taxon>
        <taxon>Cyanobacteriota</taxon>
        <taxon>Cyanophyceae</taxon>
        <taxon>Oscillatoriophycideae</taxon>
        <taxon>Chroococcales</taxon>
        <taxon>Chroococcaceae</taxon>
        <taxon>Chroogloeocystis</taxon>
    </lineage>
</organism>
<evidence type="ECO:0000256" key="6">
    <source>
        <dbReference type="ARBA" id="ARBA00023136"/>
    </source>
</evidence>
<dbReference type="Pfam" id="PF00015">
    <property type="entry name" value="MCPsignal"/>
    <property type="match status" value="1"/>
</dbReference>
<evidence type="ECO:0000256" key="10">
    <source>
        <dbReference type="SAM" id="MobiDB-lite"/>
    </source>
</evidence>
<dbReference type="Pfam" id="PF02743">
    <property type="entry name" value="dCache_1"/>
    <property type="match status" value="1"/>
</dbReference>
<dbReference type="CDD" id="cd11386">
    <property type="entry name" value="MCP_signal"/>
    <property type="match status" value="1"/>
</dbReference>
<dbReference type="InterPro" id="IPR016132">
    <property type="entry name" value="Phyto_chromo_attachment"/>
</dbReference>
<feature type="region of interest" description="Disordered" evidence="10">
    <location>
        <begin position="19"/>
        <end position="40"/>
    </location>
</feature>
<dbReference type="EMBL" id="MRCC01000002">
    <property type="protein sequence ID" value="OKH28827.1"/>
    <property type="molecule type" value="Genomic_DNA"/>
</dbReference>
<dbReference type="PANTHER" id="PTHR32089">
    <property type="entry name" value="METHYL-ACCEPTING CHEMOTAXIS PROTEIN MCPB"/>
    <property type="match status" value="1"/>
</dbReference>
<evidence type="ECO:0000259" key="14">
    <source>
        <dbReference type="PROSITE" id="PS50885"/>
    </source>
</evidence>
<evidence type="ECO:0000256" key="1">
    <source>
        <dbReference type="ARBA" id="ARBA00004651"/>
    </source>
</evidence>
<keyword evidence="2" id="KW-1003">Cell membrane</keyword>
<dbReference type="InterPro" id="IPR004089">
    <property type="entry name" value="MCPsignal_dom"/>
</dbReference>
<dbReference type="STRING" id="247279.NIES1031_02710"/>
<keyword evidence="16" id="KW-1185">Reference proteome</keyword>
<evidence type="ECO:0000256" key="7">
    <source>
        <dbReference type="ARBA" id="ARBA00023224"/>
    </source>
</evidence>
<comment type="caution">
    <text evidence="15">The sequence shown here is derived from an EMBL/GenBank/DDBJ whole genome shotgun (WGS) entry which is preliminary data.</text>
</comment>
<evidence type="ECO:0000256" key="11">
    <source>
        <dbReference type="SAM" id="Phobius"/>
    </source>
</evidence>
<protein>
    <recommendedName>
        <fullName evidence="17">Chemotaxis protein</fullName>
    </recommendedName>
</protein>
<dbReference type="SUPFAM" id="SSF58104">
    <property type="entry name" value="Methyl-accepting chemotaxis protein (MCP) signaling domain"/>
    <property type="match status" value="1"/>
</dbReference>
<dbReference type="Gene3D" id="3.30.450.20">
    <property type="entry name" value="PAS domain"/>
    <property type="match status" value="1"/>
</dbReference>
<dbReference type="GO" id="GO:0005886">
    <property type="term" value="C:plasma membrane"/>
    <property type="evidence" value="ECO:0007669"/>
    <property type="project" value="UniProtKB-SubCell"/>
</dbReference>
<feature type="domain" description="HAMP" evidence="14">
    <location>
        <begin position="583"/>
        <end position="634"/>
    </location>
</feature>
<evidence type="ECO:0000256" key="2">
    <source>
        <dbReference type="ARBA" id="ARBA00022475"/>
    </source>
</evidence>
<comment type="similarity">
    <text evidence="8">Belongs to the methyl-accepting chemotaxis (MCP) protein family.</text>
</comment>
<dbReference type="PROSITE" id="PS50046">
    <property type="entry name" value="PHYTOCHROME_2"/>
    <property type="match status" value="1"/>
</dbReference>
<comment type="subcellular location">
    <subcellularLocation>
        <location evidence="1">Cell membrane</location>
        <topology evidence="1">Multi-pass membrane protein</topology>
    </subcellularLocation>
</comment>
<dbReference type="Proteomes" id="UP000185984">
    <property type="component" value="Unassembled WGS sequence"/>
</dbReference>
<keyword evidence="5 11" id="KW-1133">Transmembrane helix</keyword>
<dbReference type="AlphaFoldDB" id="A0A1U7HYX8"/>
<evidence type="ECO:0000256" key="3">
    <source>
        <dbReference type="ARBA" id="ARBA00022500"/>
    </source>
</evidence>
<evidence type="ECO:0000256" key="5">
    <source>
        <dbReference type="ARBA" id="ARBA00022989"/>
    </source>
</evidence>
<dbReference type="OrthoDB" id="419276at2"/>
<dbReference type="Gene3D" id="6.10.340.10">
    <property type="match status" value="1"/>
</dbReference>
<feature type="transmembrane region" description="Helical" evidence="11">
    <location>
        <begin position="328"/>
        <end position="350"/>
    </location>
</feature>
<feature type="domain" description="Phytochrome chromophore attachment site" evidence="12">
    <location>
        <begin position="428"/>
        <end position="564"/>
    </location>
</feature>
<dbReference type="Gene3D" id="3.30.450.40">
    <property type="match status" value="1"/>
</dbReference>
<keyword evidence="4 11" id="KW-0812">Transmembrane</keyword>
<dbReference type="InterPro" id="IPR003660">
    <property type="entry name" value="HAMP_dom"/>
</dbReference>
<dbReference type="SMART" id="SM00304">
    <property type="entry name" value="HAMP"/>
    <property type="match status" value="2"/>
</dbReference>
<dbReference type="RefSeq" id="WP_073547982.1">
    <property type="nucleotide sequence ID" value="NZ_CAWMVK010000012.1"/>
</dbReference>
<dbReference type="SUPFAM" id="SSF158472">
    <property type="entry name" value="HAMP domain-like"/>
    <property type="match status" value="1"/>
</dbReference>
<accession>A0A1U7HYX8</accession>
<gene>
    <name evidence="15" type="ORF">NIES1031_02710</name>
</gene>
<dbReference type="PROSITE" id="PS50111">
    <property type="entry name" value="CHEMOTAXIS_TRANSDUC_2"/>
    <property type="match status" value="1"/>
</dbReference>
<dbReference type="CDD" id="cd18773">
    <property type="entry name" value="PDC1_HK_sensor"/>
    <property type="match status" value="1"/>
</dbReference>
<proteinExistence type="inferred from homology"/>
<keyword evidence="3" id="KW-0145">Chemotaxis</keyword>
<dbReference type="GO" id="GO:0007165">
    <property type="term" value="P:signal transduction"/>
    <property type="evidence" value="ECO:0007669"/>
    <property type="project" value="UniProtKB-KW"/>
</dbReference>
<evidence type="ECO:0000256" key="4">
    <source>
        <dbReference type="ARBA" id="ARBA00022692"/>
    </source>
</evidence>
<feature type="transmembrane region" description="Helical" evidence="11">
    <location>
        <begin position="47"/>
        <end position="70"/>
    </location>
</feature>
<evidence type="ECO:0000256" key="9">
    <source>
        <dbReference type="PROSITE-ProRule" id="PRU00284"/>
    </source>
</evidence>
<evidence type="ECO:0000313" key="15">
    <source>
        <dbReference type="EMBL" id="OKH28827.1"/>
    </source>
</evidence>
<dbReference type="GO" id="GO:0006935">
    <property type="term" value="P:chemotaxis"/>
    <property type="evidence" value="ECO:0007669"/>
    <property type="project" value="UniProtKB-KW"/>
</dbReference>
<dbReference type="Pfam" id="PF01590">
    <property type="entry name" value="GAF"/>
    <property type="match status" value="1"/>
</dbReference>
<dbReference type="SMART" id="SM00283">
    <property type="entry name" value="MA"/>
    <property type="match status" value="1"/>
</dbReference>
<feature type="domain" description="HAMP" evidence="14">
    <location>
        <begin position="352"/>
        <end position="404"/>
    </location>
</feature>
<dbReference type="PANTHER" id="PTHR32089:SF114">
    <property type="entry name" value="METHYL-ACCEPTING CHEMOTAXIS PROTEIN MCPB"/>
    <property type="match status" value="1"/>
</dbReference>
<evidence type="ECO:0000259" key="12">
    <source>
        <dbReference type="PROSITE" id="PS50046"/>
    </source>
</evidence>
<evidence type="ECO:0008006" key="17">
    <source>
        <dbReference type="Google" id="ProtNLM"/>
    </source>
</evidence>
<dbReference type="SUPFAM" id="SSF55781">
    <property type="entry name" value="GAF domain-like"/>
    <property type="match status" value="1"/>
</dbReference>
<evidence type="ECO:0000313" key="16">
    <source>
        <dbReference type="Proteomes" id="UP000185984"/>
    </source>
</evidence>
<dbReference type="InterPro" id="IPR003018">
    <property type="entry name" value="GAF"/>
</dbReference>
<dbReference type="InterPro" id="IPR033479">
    <property type="entry name" value="dCache_1"/>
</dbReference>
<dbReference type="Pfam" id="PF00672">
    <property type="entry name" value="HAMP"/>
    <property type="match status" value="1"/>
</dbReference>
<dbReference type="InterPro" id="IPR029151">
    <property type="entry name" value="Sensor-like_sf"/>
</dbReference>
<reference evidence="15 16" key="1">
    <citation type="submission" date="2016-11" db="EMBL/GenBank/DDBJ databases">
        <title>Draft Genome Sequences of Nine Cyanobacterial Strains from Diverse Habitats.</title>
        <authorList>
            <person name="Zhu T."/>
            <person name="Hou S."/>
            <person name="Lu X."/>
            <person name="Hess W.R."/>
        </authorList>
    </citation>
    <scope>NUCLEOTIDE SEQUENCE [LARGE SCALE GENOMIC DNA]</scope>
    <source>
        <strain evidence="15 16">5.2 s.c.1</strain>
    </source>
</reference>